<name>A0ACA9QZD9_9GLOM</name>
<comment type="caution">
    <text evidence="1">The sequence shown here is derived from an EMBL/GenBank/DDBJ whole genome shotgun (WGS) entry which is preliminary data.</text>
</comment>
<evidence type="ECO:0000313" key="2">
    <source>
        <dbReference type="Proteomes" id="UP000789920"/>
    </source>
</evidence>
<accession>A0ACA9QZD9</accession>
<protein>
    <submittedName>
        <fullName evidence="1">32448_t:CDS:1</fullName>
    </submittedName>
</protein>
<reference evidence="1" key="1">
    <citation type="submission" date="2021-06" db="EMBL/GenBank/DDBJ databases">
        <authorList>
            <person name="Kallberg Y."/>
            <person name="Tangrot J."/>
            <person name="Rosling A."/>
        </authorList>
    </citation>
    <scope>NUCLEOTIDE SEQUENCE</scope>
    <source>
        <strain evidence="1">MA461A</strain>
    </source>
</reference>
<evidence type="ECO:0000313" key="1">
    <source>
        <dbReference type="EMBL" id="CAG8770013.1"/>
    </source>
</evidence>
<dbReference type="EMBL" id="CAJVQC010040073">
    <property type="protein sequence ID" value="CAG8770013.1"/>
    <property type="molecule type" value="Genomic_DNA"/>
</dbReference>
<organism evidence="1 2">
    <name type="scientific">Racocetra persica</name>
    <dbReference type="NCBI Taxonomy" id="160502"/>
    <lineage>
        <taxon>Eukaryota</taxon>
        <taxon>Fungi</taxon>
        <taxon>Fungi incertae sedis</taxon>
        <taxon>Mucoromycota</taxon>
        <taxon>Glomeromycotina</taxon>
        <taxon>Glomeromycetes</taxon>
        <taxon>Diversisporales</taxon>
        <taxon>Gigasporaceae</taxon>
        <taxon>Racocetra</taxon>
    </lineage>
</organism>
<keyword evidence="2" id="KW-1185">Reference proteome</keyword>
<feature type="non-terminal residue" evidence="1">
    <location>
        <position position="314"/>
    </location>
</feature>
<sequence>CIMYNEESSPNINYNLSMERTVGFAQNQTNINLLNIYDSPFIDRSASFTQSHEDQTNNSLSTEWSLDLTRDSTNTKWSTGFTNNILFIEWNAVFTQNQANASSLNIYNNLTIESSTGISQKDQTNTTLPNIYGAGITQPCDEQINTLQQQFNVKSVKKNEHPVSLVSRYKRNPKCKKCNIRKIHYDENSNQCKDCYRASLRALSSNKLIDNFIESTQTFIQNSNFPQDLVKLMESCWHSDPEKRWHNNNSIDFNLKELIKKAERGEIKFPENKDTSFVSTKINDQAIYSSRSLNLLISKALTLQRMKLSNNIIT</sequence>
<dbReference type="Proteomes" id="UP000789920">
    <property type="component" value="Unassembled WGS sequence"/>
</dbReference>
<proteinExistence type="predicted"/>
<gene>
    <name evidence="1" type="ORF">RPERSI_LOCUS16293</name>
</gene>
<feature type="non-terminal residue" evidence="1">
    <location>
        <position position="1"/>
    </location>
</feature>